<keyword evidence="12" id="KW-1185">Reference proteome</keyword>
<proteinExistence type="inferred from homology"/>
<evidence type="ECO:0000256" key="4">
    <source>
        <dbReference type="ARBA" id="ARBA00022723"/>
    </source>
</evidence>
<keyword evidence="5 8" id="KW-0249">Electron transport</keyword>
<organism evidence="11 12">
    <name type="scientific">Coccomyxa viridis</name>
    <dbReference type="NCBI Taxonomy" id="1274662"/>
    <lineage>
        <taxon>Eukaryota</taxon>
        <taxon>Viridiplantae</taxon>
        <taxon>Chlorophyta</taxon>
        <taxon>core chlorophytes</taxon>
        <taxon>Trebouxiophyceae</taxon>
        <taxon>Trebouxiophyceae incertae sedis</taxon>
        <taxon>Coccomyxaceae</taxon>
        <taxon>Coccomyxa</taxon>
    </lineage>
</organism>
<keyword evidence="3 8" id="KW-0001">2Fe-2S</keyword>
<dbReference type="InterPro" id="IPR010241">
    <property type="entry name" value="Fd_pln"/>
</dbReference>
<sequence length="344" mass="37522">MHPLLHQSVGQASCFFGIGQDIKRQHKGQTPVTTRHFALQGRKRTTALPLARKDGESAVQDKPSRGVGLGDLLGPIGLSLGGDKDIEDGEDERRASNGRASTPERSRDRQTAESGTSRQGPELGPIALSFGGGGNASQDAGLEDDFQLGEEQSIHSMTTDAWQQTYEADGYVDLWVQEEFNSGSRLVGGRDVHKGGVAGFGSGEGQSAGAAIRHRVRIINHHADQEVEVEVPEDRYILWEAEEQGLLLPYACRMGCCTACAVRIKEGEMYQPQSLGVSAELKEAGYALMCVGYPRSDLVLETVEEDEVYDLQFGRNFAEQAVDPSNRESIERDDWALEIANMDE</sequence>
<evidence type="ECO:0000313" key="11">
    <source>
        <dbReference type="EMBL" id="CAK0787055.1"/>
    </source>
</evidence>
<dbReference type="NCBIfam" id="TIGR02008">
    <property type="entry name" value="fdx_plant"/>
    <property type="match status" value="1"/>
</dbReference>
<evidence type="ECO:0000256" key="9">
    <source>
        <dbReference type="SAM" id="MobiDB-lite"/>
    </source>
</evidence>
<evidence type="ECO:0000256" key="8">
    <source>
        <dbReference type="RuleBase" id="RU364001"/>
    </source>
</evidence>
<dbReference type="CDD" id="cd00207">
    <property type="entry name" value="fer2"/>
    <property type="match status" value="1"/>
</dbReference>
<accession>A0AAV1ILW6</accession>
<dbReference type="Pfam" id="PF00111">
    <property type="entry name" value="Fer2"/>
    <property type="match status" value="1"/>
</dbReference>
<dbReference type="GO" id="GO:0051537">
    <property type="term" value="F:2 iron, 2 sulfur cluster binding"/>
    <property type="evidence" value="ECO:0007669"/>
    <property type="project" value="UniProtKB-KW"/>
</dbReference>
<dbReference type="InterPro" id="IPR001041">
    <property type="entry name" value="2Fe-2S_ferredoxin-type"/>
</dbReference>
<comment type="subcellular location">
    <subcellularLocation>
        <location evidence="8">Plastid</location>
        <location evidence="8">Chloroplast</location>
    </subcellularLocation>
</comment>
<keyword evidence="8" id="KW-0934">Plastid</keyword>
<gene>
    <name evidence="11" type="ORF">CVIRNUC_010271</name>
</gene>
<dbReference type="GO" id="GO:0009507">
    <property type="term" value="C:chloroplast"/>
    <property type="evidence" value="ECO:0007669"/>
    <property type="project" value="UniProtKB-SubCell"/>
</dbReference>
<reference evidence="11 12" key="1">
    <citation type="submission" date="2023-10" db="EMBL/GenBank/DDBJ databases">
        <authorList>
            <person name="Maclean D."/>
            <person name="Macfadyen A."/>
        </authorList>
    </citation>
    <scope>NUCLEOTIDE SEQUENCE [LARGE SCALE GENOMIC DNA]</scope>
</reference>
<dbReference type="Gene3D" id="3.10.20.30">
    <property type="match status" value="1"/>
</dbReference>
<comment type="caution">
    <text evidence="11">The sequence shown here is derived from an EMBL/GenBank/DDBJ whole genome shotgun (WGS) entry which is preliminary data.</text>
</comment>
<comment type="similarity">
    <text evidence="1 8">Belongs to the 2Fe2S plant-type ferredoxin family.</text>
</comment>
<keyword evidence="8" id="KW-0150">Chloroplast</keyword>
<dbReference type="InterPro" id="IPR036010">
    <property type="entry name" value="2Fe-2S_ferredoxin-like_sf"/>
</dbReference>
<protein>
    <recommendedName>
        <fullName evidence="8">Ferredoxin</fullName>
    </recommendedName>
</protein>
<evidence type="ECO:0000256" key="1">
    <source>
        <dbReference type="ARBA" id="ARBA00007874"/>
    </source>
</evidence>
<dbReference type="PANTHER" id="PTHR43112:SF10">
    <property type="entry name" value="FERREDOXIN C 2, CHLOROPLASTIC"/>
    <property type="match status" value="1"/>
</dbReference>
<evidence type="ECO:0000256" key="3">
    <source>
        <dbReference type="ARBA" id="ARBA00022714"/>
    </source>
</evidence>
<feature type="compositionally biased region" description="Basic and acidic residues" evidence="9">
    <location>
        <begin position="102"/>
        <end position="111"/>
    </location>
</feature>
<dbReference type="Proteomes" id="UP001314263">
    <property type="component" value="Unassembled WGS sequence"/>
</dbReference>
<dbReference type="PROSITE" id="PS51085">
    <property type="entry name" value="2FE2S_FER_2"/>
    <property type="match status" value="1"/>
</dbReference>
<evidence type="ECO:0000256" key="2">
    <source>
        <dbReference type="ARBA" id="ARBA00022448"/>
    </source>
</evidence>
<evidence type="ECO:0000256" key="5">
    <source>
        <dbReference type="ARBA" id="ARBA00022982"/>
    </source>
</evidence>
<dbReference type="InterPro" id="IPR012675">
    <property type="entry name" value="Beta-grasp_dom_sf"/>
</dbReference>
<dbReference type="PANTHER" id="PTHR43112">
    <property type="entry name" value="FERREDOXIN"/>
    <property type="match status" value="1"/>
</dbReference>
<dbReference type="GO" id="GO:0022900">
    <property type="term" value="P:electron transport chain"/>
    <property type="evidence" value="ECO:0007669"/>
    <property type="project" value="InterPro"/>
</dbReference>
<keyword evidence="4 8" id="KW-0479">Metal-binding</keyword>
<keyword evidence="7 8" id="KW-0411">Iron-sulfur</keyword>
<dbReference type="SUPFAM" id="SSF54292">
    <property type="entry name" value="2Fe-2S ferredoxin-like"/>
    <property type="match status" value="1"/>
</dbReference>
<name>A0AAV1ILW6_9CHLO</name>
<dbReference type="GO" id="GO:0009055">
    <property type="term" value="F:electron transfer activity"/>
    <property type="evidence" value="ECO:0007669"/>
    <property type="project" value="InterPro"/>
</dbReference>
<feature type="domain" description="2Fe-2S ferredoxin-type" evidence="10">
    <location>
        <begin position="214"/>
        <end position="306"/>
    </location>
</feature>
<dbReference type="GO" id="GO:0046872">
    <property type="term" value="F:metal ion binding"/>
    <property type="evidence" value="ECO:0007669"/>
    <property type="project" value="UniProtKB-KW"/>
</dbReference>
<keyword evidence="2 8" id="KW-0813">Transport</keyword>
<comment type="cofactor">
    <cofactor evidence="8">
        <name>[2Fe-2S] cluster</name>
        <dbReference type="ChEBI" id="CHEBI:190135"/>
    </cofactor>
    <text evidence="8">Binds 1 [2Fe-2S] cluster.</text>
</comment>
<evidence type="ECO:0000256" key="6">
    <source>
        <dbReference type="ARBA" id="ARBA00023004"/>
    </source>
</evidence>
<keyword evidence="6 8" id="KW-0408">Iron</keyword>
<evidence type="ECO:0000256" key="7">
    <source>
        <dbReference type="ARBA" id="ARBA00023014"/>
    </source>
</evidence>
<feature type="region of interest" description="Disordered" evidence="9">
    <location>
        <begin position="52"/>
        <end position="141"/>
    </location>
</feature>
<evidence type="ECO:0000313" key="12">
    <source>
        <dbReference type="Proteomes" id="UP001314263"/>
    </source>
</evidence>
<dbReference type="AlphaFoldDB" id="A0AAV1ILW6"/>
<evidence type="ECO:0000259" key="10">
    <source>
        <dbReference type="PROSITE" id="PS51085"/>
    </source>
</evidence>
<dbReference type="EMBL" id="CAUYUE010000016">
    <property type="protein sequence ID" value="CAK0787055.1"/>
    <property type="molecule type" value="Genomic_DNA"/>
</dbReference>
<comment type="function">
    <text evidence="8">Ferredoxins are iron-sulfur proteins that transfer electrons in a wide variety of metabolic reactions.</text>
</comment>